<gene>
    <name evidence="1" type="ORF">FYJ45_14365</name>
</gene>
<evidence type="ECO:0000313" key="2">
    <source>
        <dbReference type="Proteomes" id="UP000436047"/>
    </source>
</evidence>
<accession>A0A6N7WJ02</accession>
<evidence type="ECO:0000313" key="1">
    <source>
        <dbReference type="EMBL" id="MSS89428.1"/>
    </source>
</evidence>
<dbReference type="Proteomes" id="UP000436047">
    <property type="component" value="Unassembled WGS sequence"/>
</dbReference>
<organism evidence="1 2">
    <name type="scientific">Eisenbergiella porci</name>
    <dbReference type="NCBI Taxonomy" id="2652274"/>
    <lineage>
        <taxon>Bacteria</taxon>
        <taxon>Bacillati</taxon>
        <taxon>Bacillota</taxon>
        <taxon>Clostridia</taxon>
        <taxon>Lachnospirales</taxon>
        <taxon>Lachnospiraceae</taxon>
        <taxon>Eisenbergiella</taxon>
    </lineage>
</organism>
<dbReference type="AlphaFoldDB" id="A0A6N7WJ02"/>
<name>A0A6N7WJ02_9FIRM</name>
<proteinExistence type="predicted"/>
<dbReference type="EMBL" id="VUMI01000022">
    <property type="protein sequence ID" value="MSS89428.1"/>
    <property type="molecule type" value="Genomic_DNA"/>
</dbReference>
<protein>
    <submittedName>
        <fullName evidence="1">Uncharacterized protein</fullName>
    </submittedName>
</protein>
<reference evidence="1 2" key="1">
    <citation type="submission" date="2019-08" db="EMBL/GenBank/DDBJ databases">
        <title>In-depth cultivation of the pig gut microbiome towards novel bacterial diversity and tailored functional studies.</title>
        <authorList>
            <person name="Wylensek D."/>
            <person name="Hitch T.C.A."/>
            <person name="Clavel T."/>
        </authorList>
    </citation>
    <scope>NUCLEOTIDE SEQUENCE [LARGE SCALE GENOMIC DNA]</scope>
    <source>
        <strain evidence="1 2">WCA-389-WT-23B</strain>
    </source>
</reference>
<keyword evidence="2" id="KW-1185">Reference proteome</keyword>
<comment type="caution">
    <text evidence="1">The sequence shown here is derived from an EMBL/GenBank/DDBJ whole genome shotgun (WGS) entry which is preliminary data.</text>
</comment>
<sequence length="90" mass="10299">MCWNSSAASGKKRKSRRGQEFLTLPCDLTDISVGPDETSVEEGIYLDIYEDLNETRFLYSTDYDDLIFEYKANTIIYADGGQSLPNEDWL</sequence>